<evidence type="ECO:0000256" key="7">
    <source>
        <dbReference type="ARBA" id="ARBA00023049"/>
    </source>
</evidence>
<evidence type="ECO:0000256" key="6">
    <source>
        <dbReference type="ARBA" id="ARBA00022833"/>
    </source>
</evidence>
<comment type="similarity">
    <text evidence="1">Belongs to the peptidase M67A family. CSN5 subfamily.</text>
</comment>
<dbReference type="InterPro" id="IPR040961">
    <property type="entry name" value="CSN5_C"/>
</dbReference>
<feature type="compositionally biased region" description="Low complexity" evidence="8">
    <location>
        <begin position="10"/>
        <end position="20"/>
    </location>
</feature>
<dbReference type="GO" id="GO:0005737">
    <property type="term" value="C:cytoplasm"/>
    <property type="evidence" value="ECO:0000318"/>
    <property type="project" value="GO_Central"/>
</dbReference>
<dbReference type="GO" id="GO:0051726">
    <property type="term" value="P:regulation of cell cycle"/>
    <property type="evidence" value="ECO:0000318"/>
    <property type="project" value="GO_Central"/>
</dbReference>
<keyword evidence="4" id="KW-0736">Signalosome</keyword>
<dbReference type="EMBL" id="CH991545">
    <property type="protein sequence ID" value="EDQ91160.1"/>
    <property type="molecule type" value="Genomic_DNA"/>
</dbReference>
<dbReference type="InParanoid" id="A9UT07"/>
<evidence type="ECO:0000256" key="5">
    <source>
        <dbReference type="ARBA" id="ARBA00022801"/>
    </source>
</evidence>
<evidence type="ECO:0000259" key="9">
    <source>
        <dbReference type="PROSITE" id="PS50249"/>
    </source>
</evidence>
<dbReference type="GO" id="GO:0046872">
    <property type="term" value="F:metal ion binding"/>
    <property type="evidence" value="ECO:0007669"/>
    <property type="project" value="UniProtKB-KW"/>
</dbReference>
<dbReference type="GO" id="GO:0008180">
    <property type="term" value="C:COP9 signalosome"/>
    <property type="evidence" value="ECO:0000318"/>
    <property type="project" value="GO_Central"/>
</dbReference>
<feature type="non-terminal residue" evidence="10">
    <location>
        <position position="357"/>
    </location>
</feature>
<evidence type="ECO:0000256" key="4">
    <source>
        <dbReference type="ARBA" id="ARBA00022790"/>
    </source>
</evidence>
<dbReference type="RefSeq" id="XP_001743582.1">
    <property type="nucleotide sequence ID" value="XM_001743530.1"/>
</dbReference>
<dbReference type="PANTHER" id="PTHR10410">
    <property type="entry name" value="EUKARYOTIC TRANSLATION INITIATION FACTOR 3 -RELATED"/>
    <property type="match status" value="1"/>
</dbReference>
<protein>
    <recommendedName>
        <fullName evidence="9">MPN domain-containing protein</fullName>
    </recommendedName>
</protein>
<reference evidence="10 11" key="1">
    <citation type="journal article" date="2008" name="Nature">
        <title>The genome of the choanoflagellate Monosiga brevicollis and the origin of metazoans.</title>
        <authorList>
            <consortium name="JGI Sequencing"/>
            <person name="King N."/>
            <person name="Westbrook M.J."/>
            <person name="Young S.L."/>
            <person name="Kuo A."/>
            <person name="Abedin M."/>
            <person name="Chapman J."/>
            <person name="Fairclough S."/>
            <person name="Hellsten U."/>
            <person name="Isogai Y."/>
            <person name="Letunic I."/>
            <person name="Marr M."/>
            <person name="Pincus D."/>
            <person name="Putnam N."/>
            <person name="Rokas A."/>
            <person name="Wright K.J."/>
            <person name="Zuzow R."/>
            <person name="Dirks W."/>
            <person name="Good M."/>
            <person name="Goodstein D."/>
            <person name="Lemons D."/>
            <person name="Li W."/>
            <person name="Lyons J.B."/>
            <person name="Morris A."/>
            <person name="Nichols S."/>
            <person name="Richter D.J."/>
            <person name="Salamov A."/>
            <person name="Bork P."/>
            <person name="Lim W.A."/>
            <person name="Manning G."/>
            <person name="Miller W.T."/>
            <person name="McGinnis W."/>
            <person name="Shapiro H."/>
            <person name="Tjian R."/>
            <person name="Grigoriev I.V."/>
            <person name="Rokhsar D."/>
        </authorList>
    </citation>
    <scope>NUCLEOTIDE SEQUENCE [LARGE SCALE GENOMIC DNA]</scope>
    <source>
        <strain evidence="11">MX1 / ATCC 50154</strain>
    </source>
</reference>
<dbReference type="Pfam" id="PF18323">
    <property type="entry name" value="CSN5_C"/>
    <property type="match status" value="1"/>
</dbReference>
<dbReference type="FunCoup" id="A9UT07">
    <property type="interactions" value="1884"/>
</dbReference>
<dbReference type="CDD" id="cd08069">
    <property type="entry name" value="MPN_RPN11_CSN5"/>
    <property type="match status" value="1"/>
</dbReference>
<proteinExistence type="inferred from homology"/>
<feature type="domain" description="MPN" evidence="9">
    <location>
        <begin position="73"/>
        <end position="210"/>
    </location>
</feature>
<evidence type="ECO:0000256" key="1">
    <source>
        <dbReference type="ARBA" id="ARBA00006008"/>
    </source>
</evidence>
<dbReference type="GO" id="GO:0019784">
    <property type="term" value="F:deNEDDylase activity"/>
    <property type="evidence" value="ECO:0000318"/>
    <property type="project" value="GO_Central"/>
</dbReference>
<dbReference type="InterPro" id="IPR000555">
    <property type="entry name" value="JAMM/MPN+_dom"/>
</dbReference>
<accession>A9UT07</accession>
<keyword evidence="5" id="KW-0378">Hydrolase</keyword>
<evidence type="ECO:0000256" key="3">
    <source>
        <dbReference type="ARBA" id="ARBA00022723"/>
    </source>
</evidence>
<sequence length="357" mass="39373">MSVPLPKRTSSSANGMSASSEPLSKEAKMALDNFIQSNGIEAVDDIYRYDRDAHNAQVMAEGYKQDVHYFKKARISALALLKMVMHARSGGKLEVMGIMQGKIDGDTMIVMDSFALAVEGTETRVNAGDAEAGYMVTYMEMIQRVGRHENMLGWYHSHPGYGCWLSGIDVATQSTNQLHQDPFLAIVVDPVRTAASGKVELGAFRCYPPDYVPKDAPKSEYQTIPSDKIEDFGVHANAYYPLEVSYFKSSLDDMLLRSLWNQYWAATLASSPLTTSAAYIDGQLADVATKSQQQAESSLSGPMRSLTMWIEPKSKKGVDDLTKLIQDSSKVAMELSKGTMSQHLKEQLFNTNFASPS</sequence>
<dbReference type="Proteomes" id="UP000001357">
    <property type="component" value="Unassembled WGS sequence"/>
</dbReference>
<dbReference type="eggNOG" id="KOG1554">
    <property type="taxonomic scope" value="Eukaryota"/>
</dbReference>
<evidence type="ECO:0000313" key="11">
    <source>
        <dbReference type="Proteomes" id="UP000001357"/>
    </source>
</evidence>
<feature type="region of interest" description="Disordered" evidence="8">
    <location>
        <begin position="1"/>
        <end position="22"/>
    </location>
</feature>
<dbReference type="FunFam" id="3.40.140.10:FF:000003">
    <property type="entry name" value="COP9 signalosome complex subunit 5"/>
    <property type="match status" value="1"/>
</dbReference>
<evidence type="ECO:0000256" key="8">
    <source>
        <dbReference type="SAM" id="MobiDB-lite"/>
    </source>
</evidence>
<dbReference type="SUPFAM" id="SSF102712">
    <property type="entry name" value="JAB1/MPN domain"/>
    <property type="match status" value="1"/>
</dbReference>
<dbReference type="GeneID" id="5889117"/>
<gene>
    <name evidence="10" type="ORF">MONBRDRAFT_19880</name>
</gene>
<keyword evidence="6" id="KW-0862">Zinc</keyword>
<organism evidence="10 11">
    <name type="scientific">Monosiga brevicollis</name>
    <name type="common">Choanoflagellate</name>
    <dbReference type="NCBI Taxonomy" id="81824"/>
    <lineage>
        <taxon>Eukaryota</taxon>
        <taxon>Choanoflagellata</taxon>
        <taxon>Craspedida</taxon>
        <taxon>Salpingoecidae</taxon>
        <taxon>Monosiga</taxon>
    </lineage>
</organism>
<dbReference type="PROSITE" id="PS50249">
    <property type="entry name" value="MPN"/>
    <property type="match status" value="1"/>
</dbReference>
<dbReference type="OMA" id="VKMKLFQ"/>
<dbReference type="Gene3D" id="3.40.140.10">
    <property type="entry name" value="Cytidine Deaminase, domain 2"/>
    <property type="match status" value="1"/>
</dbReference>
<dbReference type="GO" id="GO:0006508">
    <property type="term" value="P:proteolysis"/>
    <property type="evidence" value="ECO:0007669"/>
    <property type="project" value="UniProtKB-KW"/>
</dbReference>
<keyword evidence="11" id="KW-1185">Reference proteome</keyword>
<evidence type="ECO:0000313" key="10">
    <source>
        <dbReference type="EMBL" id="EDQ91160.1"/>
    </source>
</evidence>
<dbReference type="Pfam" id="PF01398">
    <property type="entry name" value="JAB"/>
    <property type="match status" value="1"/>
</dbReference>
<dbReference type="MEROPS" id="M67.A02"/>
<dbReference type="GO" id="GO:0008237">
    <property type="term" value="F:metallopeptidase activity"/>
    <property type="evidence" value="ECO:0000318"/>
    <property type="project" value="GO_Central"/>
</dbReference>
<dbReference type="STRING" id="81824.A9UT07"/>
<name>A9UT07_MONBE</name>
<dbReference type="SMART" id="SM00232">
    <property type="entry name" value="JAB_MPN"/>
    <property type="match status" value="1"/>
</dbReference>
<dbReference type="KEGG" id="mbr:MONBRDRAFT_19880"/>
<dbReference type="AlphaFoldDB" id="A9UT07"/>
<keyword evidence="2" id="KW-0645">Protease</keyword>
<keyword evidence="7" id="KW-0482">Metalloprotease</keyword>
<dbReference type="InterPro" id="IPR050242">
    <property type="entry name" value="JAMM_MPN+_peptidase_M67A"/>
</dbReference>
<keyword evidence="3" id="KW-0479">Metal-binding</keyword>
<dbReference type="InterPro" id="IPR037518">
    <property type="entry name" value="MPN"/>
</dbReference>
<evidence type="ECO:0000256" key="2">
    <source>
        <dbReference type="ARBA" id="ARBA00022670"/>
    </source>
</evidence>